<dbReference type="EMBL" id="BDDD01005946">
    <property type="protein sequence ID" value="GAV90057.1"/>
    <property type="molecule type" value="Genomic_DNA"/>
</dbReference>
<dbReference type="Proteomes" id="UP000187406">
    <property type="component" value="Unassembled WGS sequence"/>
</dbReference>
<keyword evidence="3" id="KW-1185">Reference proteome</keyword>
<gene>
    <name evidence="2" type="ORF">CFOL_v3_33466</name>
</gene>
<comment type="caution">
    <text evidence="2">The sequence shown here is derived from an EMBL/GenBank/DDBJ whole genome shotgun (WGS) entry which is preliminary data.</text>
</comment>
<name>A0A1Q3DC45_CEPFO</name>
<evidence type="ECO:0000313" key="2">
    <source>
        <dbReference type="EMBL" id="GAV90057.1"/>
    </source>
</evidence>
<proteinExistence type="predicted"/>
<dbReference type="InterPro" id="IPR046796">
    <property type="entry name" value="Transposase_32_dom"/>
</dbReference>
<accession>A0A1Q3DC45</accession>
<sequence length="216" mass="24789">FRFEQWFQALGWRDYFIINAPYYVEPVKEFYSKLRNVGDSCSNVEEIKTKINKFVMKLDDNILGNILGVPTAGSKFFETKKWPEDPEFVLEDCLRVFYPIENIFDGMAKPTNLLSAEHRLLHHITTTHILPTSGGHEKMSYKDIYIMWHIVNGKAINLPHLIKKNMLTTTSKADGASPYGMVITKTISHFGIVVGNEVHSRIDVGDIYNTSSLKRM</sequence>
<dbReference type="AlphaFoldDB" id="A0A1Q3DC45"/>
<dbReference type="Pfam" id="PF20167">
    <property type="entry name" value="Transposase_32"/>
    <property type="match status" value="1"/>
</dbReference>
<reference evidence="3" key="1">
    <citation type="submission" date="2016-04" db="EMBL/GenBank/DDBJ databases">
        <title>Cephalotus genome sequencing.</title>
        <authorList>
            <person name="Fukushima K."/>
            <person name="Hasebe M."/>
            <person name="Fang X."/>
        </authorList>
    </citation>
    <scope>NUCLEOTIDE SEQUENCE [LARGE SCALE GENOMIC DNA]</scope>
    <source>
        <strain evidence="3">cv. St1</strain>
    </source>
</reference>
<feature type="domain" description="Putative plant transposon protein" evidence="1">
    <location>
        <begin position="9"/>
        <end position="192"/>
    </location>
</feature>
<organism evidence="2 3">
    <name type="scientific">Cephalotus follicularis</name>
    <name type="common">Albany pitcher plant</name>
    <dbReference type="NCBI Taxonomy" id="3775"/>
    <lineage>
        <taxon>Eukaryota</taxon>
        <taxon>Viridiplantae</taxon>
        <taxon>Streptophyta</taxon>
        <taxon>Embryophyta</taxon>
        <taxon>Tracheophyta</taxon>
        <taxon>Spermatophyta</taxon>
        <taxon>Magnoliopsida</taxon>
        <taxon>eudicotyledons</taxon>
        <taxon>Gunneridae</taxon>
        <taxon>Pentapetalae</taxon>
        <taxon>rosids</taxon>
        <taxon>fabids</taxon>
        <taxon>Oxalidales</taxon>
        <taxon>Cephalotaceae</taxon>
        <taxon>Cephalotus</taxon>
    </lineage>
</organism>
<protein>
    <recommendedName>
        <fullName evidence="1">Putative plant transposon protein domain-containing protein</fullName>
    </recommendedName>
</protein>
<evidence type="ECO:0000259" key="1">
    <source>
        <dbReference type="Pfam" id="PF20167"/>
    </source>
</evidence>
<feature type="non-terminal residue" evidence="2">
    <location>
        <position position="1"/>
    </location>
</feature>
<dbReference type="InParanoid" id="A0A1Q3DC45"/>
<evidence type="ECO:0000313" key="3">
    <source>
        <dbReference type="Proteomes" id="UP000187406"/>
    </source>
</evidence>